<keyword evidence="7" id="KW-1185">Reference proteome</keyword>
<feature type="domain" description="Acyl-CoA dehydrogenase/oxidase C-terminal" evidence="5">
    <location>
        <begin position="259"/>
        <end position="402"/>
    </location>
</feature>
<evidence type="ECO:0000313" key="6">
    <source>
        <dbReference type="EMBL" id="MFC4128559.1"/>
    </source>
</evidence>
<accession>A0ABV8LE10</accession>
<dbReference type="PANTHER" id="PTHR43884:SF19">
    <property type="entry name" value="ACYL-COA DEHYDROGENASE FADE4-RELATED"/>
    <property type="match status" value="1"/>
</dbReference>
<dbReference type="Gene3D" id="1.20.140.10">
    <property type="entry name" value="Butyryl-CoA Dehydrogenase, subunit A, domain 3"/>
    <property type="match status" value="1"/>
</dbReference>
<dbReference type="PANTHER" id="PTHR43884">
    <property type="entry name" value="ACYL-COA DEHYDROGENASE"/>
    <property type="match status" value="1"/>
</dbReference>
<dbReference type="InterPro" id="IPR037069">
    <property type="entry name" value="AcylCoA_DH/ox_N_sf"/>
</dbReference>
<reference evidence="7" key="1">
    <citation type="journal article" date="2019" name="Int. J. Syst. Evol. Microbiol.">
        <title>The Global Catalogue of Microorganisms (GCM) 10K type strain sequencing project: providing services to taxonomists for standard genome sequencing and annotation.</title>
        <authorList>
            <consortium name="The Broad Institute Genomics Platform"/>
            <consortium name="The Broad Institute Genome Sequencing Center for Infectious Disease"/>
            <person name="Wu L."/>
            <person name="Ma J."/>
        </authorList>
    </citation>
    <scope>NUCLEOTIDE SEQUENCE [LARGE SCALE GENOMIC DNA]</scope>
    <source>
        <strain evidence="7">CGMCC 4.7204</strain>
    </source>
</reference>
<evidence type="ECO:0000313" key="7">
    <source>
        <dbReference type="Proteomes" id="UP001595767"/>
    </source>
</evidence>
<dbReference type="EMBL" id="JBHSBA010000015">
    <property type="protein sequence ID" value="MFC4128559.1"/>
    <property type="molecule type" value="Genomic_DNA"/>
</dbReference>
<comment type="similarity">
    <text evidence="2">Belongs to the acyl-CoA dehydrogenase family.</text>
</comment>
<comment type="caution">
    <text evidence="6">The sequence shown here is derived from an EMBL/GenBank/DDBJ whole genome shotgun (WGS) entry which is preliminary data.</text>
</comment>
<dbReference type="RefSeq" id="WP_378554331.1">
    <property type="nucleotide sequence ID" value="NZ_JBHSBA010000015.1"/>
</dbReference>
<evidence type="ECO:0000259" key="5">
    <source>
        <dbReference type="Pfam" id="PF00441"/>
    </source>
</evidence>
<dbReference type="InterPro" id="IPR009100">
    <property type="entry name" value="AcylCoA_DH/oxidase_NM_dom_sf"/>
</dbReference>
<protein>
    <submittedName>
        <fullName evidence="6">Acyl-CoA dehydrogenase family protein</fullName>
    </submittedName>
</protein>
<dbReference type="Gene3D" id="2.40.110.10">
    <property type="entry name" value="Butyryl-CoA Dehydrogenase, subunit A, domain 2"/>
    <property type="match status" value="1"/>
</dbReference>
<dbReference type="Gene3D" id="1.10.540.10">
    <property type="entry name" value="Acyl-CoA dehydrogenase/oxidase, N-terminal domain"/>
    <property type="match status" value="1"/>
</dbReference>
<evidence type="ECO:0000256" key="1">
    <source>
        <dbReference type="ARBA" id="ARBA00001974"/>
    </source>
</evidence>
<dbReference type="Proteomes" id="UP001595767">
    <property type="component" value="Unassembled WGS sequence"/>
</dbReference>
<keyword evidence="4" id="KW-0274">FAD</keyword>
<name>A0ABV8LE10_9NOCA</name>
<gene>
    <name evidence="6" type="ORF">ACFOW8_26890</name>
</gene>
<organism evidence="6 7">
    <name type="scientific">Nocardia rhizosphaerae</name>
    <dbReference type="NCBI Taxonomy" id="1691571"/>
    <lineage>
        <taxon>Bacteria</taxon>
        <taxon>Bacillati</taxon>
        <taxon>Actinomycetota</taxon>
        <taxon>Actinomycetes</taxon>
        <taxon>Mycobacteriales</taxon>
        <taxon>Nocardiaceae</taxon>
        <taxon>Nocardia</taxon>
    </lineage>
</organism>
<dbReference type="InterPro" id="IPR009075">
    <property type="entry name" value="AcylCo_DH/oxidase_C"/>
</dbReference>
<keyword evidence="3" id="KW-0285">Flavoprotein</keyword>
<dbReference type="Pfam" id="PF00441">
    <property type="entry name" value="Acyl-CoA_dh_1"/>
    <property type="match status" value="1"/>
</dbReference>
<dbReference type="InterPro" id="IPR036250">
    <property type="entry name" value="AcylCo_DH-like_C"/>
</dbReference>
<comment type="cofactor">
    <cofactor evidence="1">
        <name>FAD</name>
        <dbReference type="ChEBI" id="CHEBI:57692"/>
    </cofactor>
</comment>
<evidence type="ECO:0000256" key="2">
    <source>
        <dbReference type="ARBA" id="ARBA00009347"/>
    </source>
</evidence>
<evidence type="ECO:0000256" key="4">
    <source>
        <dbReference type="ARBA" id="ARBA00022827"/>
    </source>
</evidence>
<sequence length="640" mass="71061">MTQVLFDPKNCDFAQFDPETRRLLRAVVDWFEARGKARLLQDDKDQVWPTDFLDFVKRERLFAIFLTPAAESGGDPDKRWDTARNAMLSQIFGFYGMTYWYVWQVTILGLGPIWQSSNTAAKQKAAAQLDSGEIFAFGLSEQAHGADVYSTDMIVDPQPGGGFSATGAKHYIGNGNLASMVSVFGRRSDKPIIDSAQAMRTKPTQTDYEGYLFFVADSQHEAYRLRRNVVNSQIYVAAFELDNYPVAEADILHRGEDAFHAAMNTVNVGKFNLGFGAIGACEHSFYEAIDHAEHRILFGHRVTEFPQVQALITDSYARIVAMKLYSERAIDYLRCASPEDRRYLLFNAIEKMTVTRQGQRVIEDLADVIAARGFESDMYFPVAMTAMFGLPRLEGTVHVNMALSLKFMANYMFHPADAGLAALQAIPGAAVAPAATARAVTGALSWSSRKLAPRLGAVVPPLRAGFAAATYAPVPTRHDAADDEFLFRQGPSSGLGRIRFADWRPVFEEFRHIPNVAVFLEQVRAFQGLLAAAAPTTEQQRDVDFLFAVGELFTAVPYAQLILEQARVDGTDPAVLDQIFDVFVRGFSANAVALHSKPTATPAQQRRALDLVRRPAVDRTRFDRVLTEARSLAGTYRMTP</sequence>
<dbReference type="SUPFAM" id="SSF47203">
    <property type="entry name" value="Acyl-CoA dehydrogenase C-terminal domain-like"/>
    <property type="match status" value="1"/>
</dbReference>
<dbReference type="SUPFAM" id="SSF56645">
    <property type="entry name" value="Acyl-CoA dehydrogenase NM domain-like"/>
    <property type="match status" value="1"/>
</dbReference>
<evidence type="ECO:0000256" key="3">
    <source>
        <dbReference type="ARBA" id="ARBA00022630"/>
    </source>
</evidence>
<dbReference type="InterPro" id="IPR046373">
    <property type="entry name" value="Acyl-CoA_Oxase/DH_mid-dom_sf"/>
</dbReference>
<proteinExistence type="inferred from homology"/>